<keyword evidence="1" id="KW-0732">Signal</keyword>
<dbReference type="EMBL" id="JBHTMN010000018">
    <property type="protein sequence ID" value="MFD1384688.1"/>
    <property type="molecule type" value="Genomic_DNA"/>
</dbReference>
<evidence type="ECO:0000256" key="1">
    <source>
        <dbReference type="SAM" id="SignalP"/>
    </source>
</evidence>
<evidence type="ECO:0000313" key="3">
    <source>
        <dbReference type="Proteomes" id="UP001597059"/>
    </source>
</evidence>
<protein>
    <submittedName>
        <fullName evidence="2">N-acetylmuramoyl-L-alanine amidase-like domain-containing protein</fullName>
    </submittedName>
</protein>
<organism evidence="2 3">
    <name type="scientific">Rhodanobacter aciditrophus</name>
    <dbReference type="NCBI Taxonomy" id="1623218"/>
    <lineage>
        <taxon>Bacteria</taxon>
        <taxon>Pseudomonadati</taxon>
        <taxon>Pseudomonadota</taxon>
        <taxon>Gammaproteobacteria</taxon>
        <taxon>Lysobacterales</taxon>
        <taxon>Rhodanobacteraceae</taxon>
        <taxon>Rhodanobacter</taxon>
    </lineage>
</organism>
<dbReference type="Proteomes" id="UP001597059">
    <property type="component" value="Unassembled WGS sequence"/>
</dbReference>
<reference evidence="3" key="1">
    <citation type="journal article" date="2019" name="Int. J. Syst. Evol. Microbiol.">
        <title>The Global Catalogue of Microorganisms (GCM) 10K type strain sequencing project: providing services to taxonomists for standard genome sequencing and annotation.</title>
        <authorList>
            <consortium name="The Broad Institute Genomics Platform"/>
            <consortium name="The Broad Institute Genome Sequencing Center for Infectious Disease"/>
            <person name="Wu L."/>
            <person name="Ma J."/>
        </authorList>
    </citation>
    <scope>NUCLEOTIDE SEQUENCE [LARGE SCALE GENOMIC DNA]</scope>
    <source>
        <strain evidence="3">JCM 30774</strain>
    </source>
</reference>
<proteinExistence type="predicted"/>
<dbReference type="InterPro" id="IPR010846">
    <property type="entry name" value="AmiA-like"/>
</dbReference>
<dbReference type="Pfam" id="PF07313">
    <property type="entry name" value="AmiA-like"/>
    <property type="match status" value="1"/>
</dbReference>
<comment type="caution">
    <text evidence="2">The sequence shown here is derived from an EMBL/GenBank/DDBJ whole genome shotgun (WGS) entry which is preliminary data.</text>
</comment>
<dbReference type="SUPFAM" id="SSF54001">
    <property type="entry name" value="Cysteine proteinases"/>
    <property type="match status" value="1"/>
</dbReference>
<dbReference type="Gene3D" id="1.10.287.520">
    <property type="entry name" value="Helix hairpin bin"/>
    <property type="match status" value="1"/>
</dbReference>
<sequence length="305" mass="34639">MKLATTKNYILPVWLMCLSVSHTQAQTPDQFYQLLEQLPHSSYSSEQRMGRISEGFLGALYVDGNLGEGKDGRFDRDPLYRFDVFDCTTYVETVLAGALSSSQETFDSQMRAIRYQDGQVSFVTRNHFASADWLINNQNILRDVTFEVAGEATKQAVTTINKPAWYKAMGVERLQGLPPEVDKTERLRELHRLGSQLKVEQVSTAYVPLTALFNEQGEVNHALLDRIPSGAVISVVRPNYDVTELIGTHLNITHQALAFRIHGTLYLRHASQTQREVVDQDFVEYFSHYLESPSVKGFNVQQPRF</sequence>
<evidence type="ECO:0000313" key="2">
    <source>
        <dbReference type="EMBL" id="MFD1384688.1"/>
    </source>
</evidence>
<dbReference type="Gene3D" id="1.10.3670.10">
    <property type="entry name" value="Putative xylanase like domain"/>
    <property type="match status" value="1"/>
</dbReference>
<name>A0ABW4B554_9GAMM</name>
<feature type="chain" id="PRO_5046322471" evidence="1">
    <location>
        <begin position="26"/>
        <end position="305"/>
    </location>
</feature>
<accession>A0ABW4B554</accession>
<keyword evidence="3" id="KW-1185">Reference proteome</keyword>
<feature type="signal peptide" evidence="1">
    <location>
        <begin position="1"/>
        <end position="25"/>
    </location>
</feature>
<dbReference type="Gene3D" id="2.30.260.10">
    <property type="entry name" value="putative xylanase like domain"/>
    <property type="match status" value="1"/>
</dbReference>
<gene>
    <name evidence="2" type="ORF">ACFQ45_15075</name>
</gene>
<dbReference type="RefSeq" id="WP_377369153.1">
    <property type="nucleotide sequence ID" value="NZ_JBHTMN010000018.1"/>
</dbReference>
<dbReference type="InterPro" id="IPR038765">
    <property type="entry name" value="Papain-like_cys_pep_sf"/>
</dbReference>